<keyword evidence="6" id="KW-1185">Reference proteome</keyword>
<accession>A0A9X0A477</accession>
<evidence type="ECO:0000313" key="5">
    <source>
        <dbReference type="EMBL" id="KAJ7393127.1"/>
    </source>
</evidence>
<organism evidence="5 6">
    <name type="scientific">Desmophyllum pertusum</name>
    <dbReference type="NCBI Taxonomy" id="174260"/>
    <lineage>
        <taxon>Eukaryota</taxon>
        <taxon>Metazoa</taxon>
        <taxon>Cnidaria</taxon>
        <taxon>Anthozoa</taxon>
        <taxon>Hexacorallia</taxon>
        <taxon>Scleractinia</taxon>
        <taxon>Caryophylliina</taxon>
        <taxon>Caryophylliidae</taxon>
        <taxon>Desmophyllum</taxon>
    </lineage>
</organism>
<evidence type="ECO:0000256" key="1">
    <source>
        <dbReference type="ARBA" id="ARBA00022448"/>
    </source>
</evidence>
<dbReference type="GO" id="GO:0070679">
    <property type="term" value="F:inositol 1,4,5 trisphosphate binding"/>
    <property type="evidence" value="ECO:0007669"/>
    <property type="project" value="TreeGrafter"/>
</dbReference>
<dbReference type="GO" id="GO:0034703">
    <property type="term" value="C:cation channel complex"/>
    <property type="evidence" value="ECO:0007669"/>
    <property type="project" value="TreeGrafter"/>
</dbReference>
<dbReference type="GO" id="GO:0005886">
    <property type="term" value="C:plasma membrane"/>
    <property type="evidence" value="ECO:0007669"/>
    <property type="project" value="TreeGrafter"/>
</dbReference>
<evidence type="ECO:0000313" key="6">
    <source>
        <dbReference type="Proteomes" id="UP001163046"/>
    </source>
</evidence>
<keyword evidence="4" id="KW-0472">Membrane</keyword>
<dbReference type="PANTHER" id="PTHR10117:SF54">
    <property type="entry name" value="TRANSIENT RECEPTOR POTENTIAL-GAMMA PROTEIN"/>
    <property type="match status" value="1"/>
</dbReference>
<evidence type="ECO:0000256" key="3">
    <source>
        <dbReference type="ARBA" id="ARBA00023303"/>
    </source>
</evidence>
<feature type="transmembrane region" description="Helical" evidence="4">
    <location>
        <begin position="21"/>
        <end position="41"/>
    </location>
</feature>
<feature type="transmembrane region" description="Helical" evidence="4">
    <location>
        <begin position="165"/>
        <end position="185"/>
    </location>
</feature>
<proteinExistence type="predicted"/>
<evidence type="ECO:0000256" key="2">
    <source>
        <dbReference type="ARBA" id="ARBA00023065"/>
    </source>
</evidence>
<dbReference type="InterPro" id="IPR002153">
    <property type="entry name" value="TRPC_channel"/>
</dbReference>
<gene>
    <name evidence="5" type="ORF">OS493_008427</name>
</gene>
<keyword evidence="4" id="KW-1133">Transmembrane helix</keyword>
<dbReference type="GO" id="GO:0015279">
    <property type="term" value="F:store-operated calcium channel activity"/>
    <property type="evidence" value="ECO:0007669"/>
    <property type="project" value="TreeGrafter"/>
</dbReference>
<dbReference type="Proteomes" id="UP001163046">
    <property type="component" value="Unassembled WGS sequence"/>
</dbReference>
<comment type="caution">
    <text evidence="5">The sequence shown here is derived from an EMBL/GenBank/DDBJ whole genome shotgun (WGS) entry which is preliminary data.</text>
</comment>
<dbReference type="AlphaFoldDB" id="A0A9X0A477"/>
<evidence type="ECO:0000256" key="4">
    <source>
        <dbReference type="SAM" id="Phobius"/>
    </source>
</evidence>
<name>A0A9X0A477_9CNID</name>
<sequence>MNRKWRGRFLMKKGLSKWTWFFLHVWCLFDMVLAPIAFYFMSYLAPMSDTPELSQIELQGYSPFAAQYLKYLKTPYFIFVRDALSYLALLVLHCAICLAPSSLAFSGLEWSILVFFMGRSLVEFGQIRLIVKRIKERRKSGQDKTDSNIVQKALSSYIGDRWNKLDVISVLIYLVILILRLTTWIKN</sequence>
<dbReference type="GO" id="GO:0051480">
    <property type="term" value="P:regulation of cytosolic calcium ion concentration"/>
    <property type="evidence" value="ECO:0007669"/>
    <property type="project" value="TreeGrafter"/>
</dbReference>
<feature type="transmembrane region" description="Helical" evidence="4">
    <location>
        <begin position="83"/>
        <end position="104"/>
    </location>
</feature>
<protein>
    <submittedName>
        <fullName evidence="5">Uncharacterized protein</fullName>
    </submittedName>
</protein>
<dbReference type="OrthoDB" id="5992096at2759"/>
<keyword evidence="2" id="KW-0406">Ion transport</keyword>
<dbReference type="PANTHER" id="PTHR10117">
    <property type="entry name" value="TRANSIENT RECEPTOR POTENTIAL CHANNEL"/>
    <property type="match status" value="1"/>
</dbReference>
<dbReference type="EMBL" id="MU825399">
    <property type="protein sequence ID" value="KAJ7393127.1"/>
    <property type="molecule type" value="Genomic_DNA"/>
</dbReference>
<keyword evidence="1" id="KW-0813">Transport</keyword>
<reference evidence="5" key="1">
    <citation type="submission" date="2023-01" db="EMBL/GenBank/DDBJ databases">
        <title>Genome assembly of the deep-sea coral Lophelia pertusa.</title>
        <authorList>
            <person name="Herrera S."/>
            <person name="Cordes E."/>
        </authorList>
    </citation>
    <scope>NUCLEOTIDE SEQUENCE</scope>
    <source>
        <strain evidence="5">USNM1676648</strain>
        <tissue evidence="5">Polyp</tissue>
    </source>
</reference>
<keyword evidence="4" id="KW-0812">Transmembrane</keyword>
<keyword evidence="3" id="KW-0407">Ion channel</keyword>